<dbReference type="Proteomes" id="UP000198372">
    <property type="component" value="Unassembled WGS sequence"/>
</dbReference>
<dbReference type="InterPro" id="IPR036322">
    <property type="entry name" value="WD40_repeat_dom_sf"/>
</dbReference>
<dbReference type="PANTHER" id="PTHR19857:SF19">
    <property type="entry name" value="26S PROTEASOME REGULATORY SUBUNIT RPN14"/>
    <property type="match status" value="1"/>
</dbReference>
<dbReference type="PROSITE" id="PS00678">
    <property type="entry name" value="WD_REPEATS_1"/>
    <property type="match status" value="1"/>
</dbReference>
<keyword evidence="7" id="KW-1185">Reference proteome</keyword>
<gene>
    <name evidence="6" type="ORF">BQ2448_5868</name>
</gene>
<evidence type="ECO:0000256" key="2">
    <source>
        <dbReference type="ARBA" id="ARBA00022737"/>
    </source>
</evidence>
<evidence type="ECO:0000256" key="3">
    <source>
        <dbReference type="ARBA" id="ARBA00022942"/>
    </source>
</evidence>
<dbReference type="GO" id="GO:0000502">
    <property type="term" value="C:proteasome complex"/>
    <property type="evidence" value="ECO:0007669"/>
    <property type="project" value="UniProtKB-KW"/>
</dbReference>
<dbReference type="Pfam" id="PF00400">
    <property type="entry name" value="WD40"/>
    <property type="match status" value="3"/>
</dbReference>
<sequence>MPMAASPSSASSSTHVELPSITVQPTFPEVVHDIVARGDASAEDCWISCYSKGKTPVHGKVRVLEADGGGAVELEARDGVTCRMVDGKTTTLECSCEQLSIPPTLVHFPLRTDRMADFGPISCFDISPDGFRYVVGGSDGLVRVIELLPSHSSAQAPRQIALKGHVADLMVVRFFPSSEVVLTGAIDMTIRVFSALSGKEVRTLTGHTKSVSDLFILGKGRRILSSSLDGSIRMWNIADAKVEKTWRFEQPVSAFTVSQFTGSTALAEDYPELDELFAIAAHTNGSATVFSLGTATSAPLLVLRAGSSPLHSIAFNSASGRLAFGSRNGRVALFQLPVLDSTSPRPSQEPQAPLLTFSRSDSIVHRICFSASSPAFTQSLLVAGADGLPFRISLGQDPSDATTVTASVVDEYAGLDCEAATSVSASNGWIWVAGADGLIRRYRG</sequence>
<dbReference type="AlphaFoldDB" id="A0A238EZE4"/>
<dbReference type="InterPro" id="IPR001680">
    <property type="entry name" value="WD40_rpt"/>
</dbReference>
<dbReference type="OrthoDB" id="10257301at2759"/>
<comment type="similarity">
    <text evidence="4">Belongs to the WD repeat PAAF1/RPN14 family.</text>
</comment>
<dbReference type="SUPFAM" id="SSF50978">
    <property type="entry name" value="WD40 repeat-like"/>
    <property type="match status" value="1"/>
</dbReference>
<proteinExistence type="inferred from homology"/>
<feature type="repeat" description="WD" evidence="5">
    <location>
        <begin position="204"/>
        <end position="245"/>
    </location>
</feature>
<dbReference type="InterPro" id="IPR019775">
    <property type="entry name" value="WD40_repeat_CS"/>
</dbReference>
<dbReference type="SMART" id="SM00320">
    <property type="entry name" value="WD40"/>
    <property type="match status" value="5"/>
</dbReference>
<evidence type="ECO:0000256" key="4">
    <source>
        <dbReference type="ARBA" id="ARBA00038321"/>
    </source>
</evidence>
<organism evidence="6 7">
    <name type="scientific">Microbotryum intermedium</name>
    <dbReference type="NCBI Taxonomy" id="269621"/>
    <lineage>
        <taxon>Eukaryota</taxon>
        <taxon>Fungi</taxon>
        <taxon>Dikarya</taxon>
        <taxon>Basidiomycota</taxon>
        <taxon>Pucciniomycotina</taxon>
        <taxon>Microbotryomycetes</taxon>
        <taxon>Microbotryales</taxon>
        <taxon>Microbotryaceae</taxon>
        <taxon>Microbotryum</taxon>
    </lineage>
</organism>
<protein>
    <submittedName>
        <fullName evidence="6">BQ2448_5868 protein</fullName>
    </submittedName>
</protein>
<reference evidence="7" key="1">
    <citation type="submission" date="2016-09" db="EMBL/GenBank/DDBJ databases">
        <authorList>
            <person name="Jeantristanb JTB J.-T."/>
            <person name="Ricardo R."/>
        </authorList>
    </citation>
    <scope>NUCLEOTIDE SEQUENCE [LARGE SCALE GENOMIC DNA]</scope>
</reference>
<dbReference type="Gene3D" id="2.130.10.10">
    <property type="entry name" value="YVTN repeat-like/Quinoprotein amine dehydrogenase"/>
    <property type="match status" value="2"/>
</dbReference>
<dbReference type="PANTHER" id="PTHR19857">
    <property type="entry name" value="MITOCHONDRIAL DIVISION PROTEIN 1-RELATED"/>
    <property type="match status" value="1"/>
</dbReference>
<evidence type="ECO:0000313" key="7">
    <source>
        <dbReference type="Proteomes" id="UP000198372"/>
    </source>
</evidence>
<dbReference type="PROSITE" id="PS50294">
    <property type="entry name" value="WD_REPEATS_REGION"/>
    <property type="match status" value="1"/>
</dbReference>
<keyword evidence="1 5" id="KW-0853">WD repeat</keyword>
<keyword evidence="2" id="KW-0677">Repeat</keyword>
<dbReference type="STRING" id="269621.A0A238EZE4"/>
<accession>A0A238EZE4</accession>
<evidence type="ECO:0000256" key="1">
    <source>
        <dbReference type="ARBA" id="ARBA00022574"/>
    </source>
</evidence>
<name>A0A238EZE4_9BASI</name>
<evidence type="ECO:0000256" key="5">
    <source>
        <dbReference type="PROSITE-ProRule" id="PRU00221"/>
    </source>
</evidence>
<dbReference type="InterPro" id="IPR015943">
    <property type="entry name" value="WD40/YVTN_repeat-like_dom_sf"/>
</dbReference>
<feature type="repeat" description="WD" evidence="5">
    <location>
        <begin position="162"/>
        <end position="203"/>
    </location>
</feature>
<dbReference type="EMBL" id="FMSP01000001">
    <property type="protein sequence ID" value="SCV67222.1"/>
    <property type="molecule type" value="Genomic_DNA"/>
</dbReference>
<keyword evidence="3" id="KW-0647">Proteasome</keyword>
<evidence type="ECO:0000313" key="6">
    <source>
        <dbReference type="EMBL" id="SCV67222.1"/>
    </source>
</evidence>
<dbReference type="PROSITE" id="PS50082">
    <property type="entry name" value="WD_REPEATS_2"/>
    <property type="match status" value="2"/>
</dbReference>
<dbReference type="InterPro" id="IPR051179">
    <property type="entry name" value="WD_repeat_multifunction"/>
</dbReference>